<evidence type="ECO:0000313" key="2">
    <source>
        <dbReference type="EMBL" id="QOY90938.1"/>
    </source>
</evidence>
<gene>
    <name evidence="2" type="ORF">IRI77_13615</name>
</gene>
<dbReference type="Gene3D" id="3.30.70.270">
    <property type="match status" value="1"/>
</dbReference>
<dbReference type="RefSeq" id="WP_194452595.1">
    <property type="nucleotide sequence ID" value="NZ_CP063849.1"/>
</dbReference>
<reference evidence="2 3" key="1">
    <citation type="submission" date="2020-10" db="EMBL/GenBank/DDBJ databases">
        <title>Complete genome sequence of Paludibaculum fermentans P105T, a facultatively anaerobic acidobacterium capable of dissimilatory Fe(III) reduction.</title>
        <authorList>
            <person name="Dedysh S.N."/>
            <person name="Beletsky A.V."/>
            <person name="Kulichevskaya I.S."/>
            <person name="Mardanov A.V."/>
            <person name="Ravin N.V."/>
        </authorList>
    </citation>
    <scope>NUCLEOTIDE SEQUENCE [LARGE SCALE GENOMIC DNA]</scope>
    <source>
        <strain evidence="2 3">P105</strain>
    </source>
</reference>
<dbReference type="Pfam" id="PF00990">
    <property type="entry name" value="GGDEF"/>
    <property type="match status" value="1"/>
</dbReference>
<protein>
    <submittedName>
        <fullName evidence="2">Diguanylate cyclase</fullName>
    </submittedName>
</protein>
<dbReference type="InterPro" id="IPR043128">
    <property type="entry name" value="Rev_trsase/Diguanyl_cyclase"/>
</dbReference>
<accession>A0A7S7SNH9</accession>
<feature type="domain" description="GGDEF" evidence="1">
    <location>
        <begin position="174"/>
        <end position="324"/>
    </location>
</feature>
<proteinExistence type="predicted"/>
<dbReference type="Proteomes" id="UP000593892">
    <property type="component" value="Chromosome"/>
</dbReference>
<dbReference type="InterPro" id="IPR000160">
    <property type="entry name" value="GGDEF_dom"/>
</dbReference>
<dbReference type="KEGG" id="pfer:IRI77_13615"/>
<dbReference type="AlphaFoldDB" id="A0A7S7SNH9"/>
<dbReference type="SMART" id="SM00267">
    <property type="entry name" value="GGDEF"/>
    <property type="match status" value="1"/>
</dbReference>
<evidence type="ECO:0000313" key="3">
    <source>
        <dbReference type="Proteomes" id="UP000593892"/>
    </source>
</evidence>
<sequence>MPLITLKRYLSNSDDEIGLHKIVSMLLHGMADHAVCADPQEHDSFRQDMQSIEEAANQDCSHDQLLVIAGAAIHALDCYAVRTTRAIRRQDSELQNMIDMLAQTVIAISGGNERAAPALNEIRTDLEQAASFETVQSLKSRLGACLVKVRDEATRQKQENDAAINELRGHLLRAQAPVAQLKSSSLDPVTNLPDQAAAMTAFQEGLKTAGRKYVLTLVVGRMQPINARFGQAVGDEMLRLLKKHVQAQVMQEGEQIFRWTGPTLVALLPRQETIDQIRSKLKRALDVPLQNEVDIGGRSVLLPLSIAWSVIALIPPITNTSMFISKFIASQTPLDYC</sequence>
<organism evidence="2 3">
    <name type="scientific">Paludibaculum fermentans</name>
    <dbReference type="NCBI Taxonomy" id="1473598"/>
    <lineage>
        <taxon>Bacteria</taxon>
        <taxon>Pseudomonadati</taxon>
        <taxon>Acidobacteriota</taxon>
        <taxon>Terriglobia</taxon>
        <taxon>Bryobacterales</taxon>
        <taxon>Bryobacteraceae</taxon>
        <taxon>Paludibaculum</taxon>
    </lineage>
</organism>
<dbReference type="EMBL" id="CP063849">
    <property type="protein sequence ID" value="QOY90938.1"/>
    <property type="molecule type" value="Genomic_DNA"/>
</dbReference>
<name>A0A7S7SNH9_PALFE</name>
<evidence type="ECO:0000259" key="1">
    <source>
        <dbReference type="SMART" id="SM00267"/>
    </source>
</evidence>
<dbReference type="InterPro" id="IPR029787">
    <property type="entry name" value="Nucleotide_cyclase"/>
</dbReference>
<dbReference type="SUPFAM" id="SSF55073">
    <property type="entry name" value="Nucleotide cyclase"/>
    <property type="match status" value="1"/>
</dbReference>
<keyword evidence="3" id="KW-1185">Reference proteome</keyword>